<dbReference type="AlphaFoldDB" id="A0A816LQZ3"/>
<dbReference type="Proteomes" id="UP001295469">
    <property type="component" value="Chromosome C05"/>
</dbReference>
<protein>
    <submittedName>
        <fullName evidence="1">(rape) hypothetical protein</fullName>
    </submittedName>
</protein>
<organism evidence="1">
    <name type="scientific">Brassica napus</name>
    <name type="common">Rape</name>
    <dbReference type="NCBI Taxonomy" id="3708"/>
    <lineage>
        <taxon>Eukaryota</taxon>
        <taxon>Viridiplantae</taxon>
        <taxon>Streptophyta</taxon>
        <taxon>Embryophyta</taxon>
        <taxon>Tracheophyta</taxon>
        <taxon>Spermatophyta</taxon>
        <taxon>Magnoliopsida</taxon>
        <taxon>eudicotyledons</taxon>
        <taxon>Gunneridae</taxon>
        <taxon>Pentapetalae</taxon>
        <taxon>rosids</taxon>
        <taxon>malvids</taxon>
        <taxon>Brassicales</taxon>
        <taxon>Brassicaceae</taxon>
        <taxon>Brassiceae</taxon>
        <taxon>Brassica</taxon>
    </lineage>
</organism>
<accession>A0A816LQZ3</accession>
<reference evidence="1" key="1">
    <citation type="submission" date="2021-01" db="EMBL/GenBank/DDBJ databases">
        <authorList>
            <consortium name="Genoscope - CEA"/>
            <person name="William W."/>
        </authorList>
    </citation>
    <scope>NUCLEOTIDE SEQUENCE</scope>
</reference>
<evidence type="ECO:0000313" key="1">
    <source>
        <dbReference type="EMBL" id="CAF1933494.1"/>
    </source>
</evidence>
<gene>
    <name evidence="1" type="ORF">DARMORV10_C05P48490.1</name>
</gene>
<proteinExistence type="predicted"/>
<sequence>MFVSYPDVGFSRISLGSCVWRCSVIRRLMYPMLYSSVE</sequence>
<dbReference type="EMBL" id="HG994369">
    <property type="protein sequence ID" value="CAF1933494.1"/>
    <property type="molecule type" value="Genomic_DNA"/>
</dbReference>
<name>A0A816LQZ3_BRANA</name>